<accession>A0A6I4THM1</accession>
<comment type="caution">
    <text evidence="1">The sequence shown here is derived from an EMBL/GenBank/DDBJ whole genome shotgun (WGS) entry which is preliminary data.</text>
</comment>
<dbReference type="AlphaFoldDB" id="A0A6I4THM1"/>
<proteinExistence type="predicted"/>
<gene>
    <name evidence="1" type="ORF">GRI40_12965</name>
</gene>
<dbReference type="EMBL" id="WTZA01000002">
    <property type="protein sequence ID" value="MXO76124.1"/>
    <property type="molecule type" value="Genomic_DNA"/>
</dbReference>
<dbReference type="RefSeq" id="WP_160611939.1">
    <property type="nucleotide sequence ID" value="NZ_WTZA01000002.1"/>
</dbReference>
<keyword evidence="2" id="KW-1185">Reference proteome</keyword>
<evidence type="ECO:0000313" key="2">
    <source>
        <dbReference type="Proteomes" id="UP000439522"/>
    </source>
</evidence>
<protein>
    <submittedName>
        <fullName evidence="1">Uncharacterized protein</fullName>
    </submittedName>
</protein>
<evidence type="ECO:0000313" key="1">
    <source>
        <dbReference type="EMBL" id="MXO76124.1"/>
    </source>
</evidence>
<name>A0A6I4THM1_9SPHN</name>
<sequence>MRFRVAAIAAALVLGVVGGMVPTERAEAVGPLSPFGATQFAPSALLAPLR</sequence>
<reference evidence="1 2" key="1">
    <citation type="submission" date="2019-12" db="EMBL/GenBank/DDBJ databases">
        <title>Genomic-based taxomic classification of the family Erythrobacteraceae.</title>
        <authorList>
            <person name="Xu L."/>
        </authorList>
    </citation>
    <scope>NUCLEOTIDE SEQUENCE [LARGE SCALE GENOMIC DNA]</scope>
    <source>
        <strain evidence="1 2">100921-2</strain>
    </source>
</reference>
<organism evidence="1 2">
    <name type="scientific">Tsuneonella aeria</name>
    <dbReference type="NCBI Taxonomy" id="1837929"/>
    <lineage>
        <taxon>Bacteria</taxon>
        <taxon>Pseudomonadati</taxon>
        <taxon>Pseudomonadota</taxon>
        <taxon>Alphaproteobacteria</taxon>
        <taxon>Sphingomonadales</taxon>
        <taxon>Erythrobacteraceae</taxon>
        <taxon>Tsuneonella</taxon>
    </lineage>
</organism>
<dbReference type="Proteomes" id="UP000439522">
    <property type="component" value="Unassembled WGS sequence"/>
</dbReference>